<keyword evidence="5" id="KW-1185">Reference proteome</keyword>
<reference evidence="4" key="1">
    <citation type="submission" date="2022-10" db="EMBL/GenBank/DDBJ databases">
        <title>Vagococcus sp. isolated from poultry meat.</title>
        <authorList>
            <person name="Johansson P."/>
            <person name="Bjorkroth J."/>
        </authorList>
    </citation>
    <scope>NUCLEOTIDE SEQUENCE</scope>
    <source>
        <strain evidence="4">PNs007</strain>
    </source>
</reference>
<feature type="domain" description="PASTA" evidence="3">
    <location>
        <begin position="281"/>
        <end position="351"/>
    </location>
</feature>
<organism evidence="4 5">
    <name type="scientific">Vagococcus proximus</name>
    <dbReference type="NCBI Taxonomy" id="2991417"/>
    <lineage>
        <taxon>Bacteria</taxon>
        <taxon>Bacillati</taxon>
        <taxon>Bacillota</taxon>
        <taxon>Bacilli</taxon>
        <taxon>Lactobacillales</taxon>
        <taxon>Enterococcaceae</taxon>
        <taxon>Vagococcus</taxon>
    </lineage>
</organism>
<feature type="domain" description="PASTA" evidence="3">
    <location>
        <begin position="139"/>
        <end position="205"/>
    </location>
</feature>
<dbReference type="Pfam" id="PF03793">
    <property type="entry name" value="PASTA"/>
    <property type="match status" value="3"/>
</dbReference>
<protein>
    <submittedName>
        <fullName evidence="4">PASTA domain-containing protein</fullName>
    </submittedName>
</protein>
<dbReference type="EMBL" id="JAPDSH010000002">
    <property type="protein sequence ID" value="MDF0479529.1"/>
    <property type="molecule type" value="Genomic_DNA"/>
</dbReference>
<dbReference type="RefSeq" id="WP_275471150.1">
    <property type="nucleotide sequence ID" value="NZ_JAPDSH010000002.1"/>
</dbReference>
<dbReference type="InterPro" id="IPR005543">
    <property type="entry name" value="PASTA_dom"/>
</dbReference>
<keyword evidence="2" id="KW-0472">Membrane</keyword>
<dbReference type="PROSITE" id="PS51178">
    <property type="entry name" value="PASTA"/>
    <property type="match status" value="2"/>
</dbReference>
<dbReference type="CDD" id="cd06577">
    <property type="entry name" value="PASTA_pknB"/>
    <property type="match status" value="3"/>
</dbReference>
<proteinExistence type="predicted"/>
<accession>A0ABT5X0L6</accession>
<comment type="caution">
    <text evidence="4">The sequence shown here is derived from an EMBL/GenBank/DDBJ whole genome shotgun (WGS) entry which is preliminary data.</text>
</comment>
<name>A0ABT5X0L6_9ENTE</name>
<dbReference type="Proteomes" id="UP001147148">
    <property type="component" value="Unassembled WGS sequence"/>
</dbReference>
<feature type="transmembrane region" description="Helical" evidence="2">
    <location>
        <begin position="119"/>
        <end position="138"/>
    </location>
</feature>
<evidence type="ECO:0000313" key="4">
    <source>
        <dbReference type="EMBL" id="MDF0479529.1"/>
    </source>
</evidence>
<dbReference type="SMART" id="SM00740">
    <property type="entry name" value="PASTA"/>
    <property type="match status" value="3"/>
</dbReference>
<feature type="compositionally biased region" description="Polar residues" evidence="1">
    <location>
        <begin position="1"/>
        <end position="14"/>
    </location>
</feature>
<dbReference type="Gene3D" id="3.30.10.20">
    <property type="match status" value="3"/>
</dbReference>
<feature type="region of interest" description="Disordered" evidence="1">
    <location>
        <begin position="1"/>
        <end position="32"/>
    </location>
</feature>
<sequence>MSDFLSNFDQNNYGKTIAKKEKKEPLKKEELEEVVDSESIQDEEALKREIERKLIEEFEPEDKPIIEPREKRVSDKEKVNKSGGSRKVKSKKEEPVISSSSGEEVEIDPTYKKKKQKQLIVGAIIGIVSGGIIAWGWYSYSHVDVPNFKNKPISEARTWGSDNNVPITVETEFNVSKEANTILKQKPQPASKLKKKEPLTVIASKGPDPDETLPLPDFSTLSKKAAEEWVTKNKADNLSILEDYSNKVKDKEFIKLEIKDKDVTNKTYKRSDQAIVTYSKGKEVFEKDITVPDFKGKSKEVVEEWVKKNELEATYEKSDSDKIDEGLVISQSHEKNQKIAKHSPFKVVISEGKSVMIPNFSEYTMESATSVEGLEVTVKQIFSGSVPYGNLISQSIEAGTKLKTKEQPRVTVTYSNGRPYLRSYFGQLEGDLEKAFYEDYQSKGAAIYYQTYEKNSTEEKGTVVEMSAYNQYVPMEYTVKIGISNGKKAPKPAKKIEKE</sequence>
<evidence type="ECO:0000256" key="2">
    <source>
        <dbReference type="SAM" id="Phobius"/>
    </source>
</evidence>
<feature type="compositionally biased region" description="Basic and acidic residues" evidence="1">
    <location>
        <begin position="64"/>
        <end position="80"/>
    </location>
</feature>
<keyword evidence="2" id="KW-0812">Transmembrane</keyword>
<evidence type="ECO:0000313" key="5">
    <source>
        <dbReference type="Proteomes" id="UP001147148"/>
    </source>
</evidence>
<evidence type="ECO:0000256" key="1">
    <source>
        <dbReference type="SAM" id="MobiDB-lite"/>
    </source>
</evidence>
<gene>
    <name evidence="4" type="ORF">OL233_04430</name>
</gene>
<keyword evidence="2" id="KW-1133">Transmembrane helix</keyword>
<evidence type="ECO:0000259" key="3">
    <source>
        <dbReference type="PROSITE" id="PS51178"/>
    </source>
</evidence>
<feature type="region of interest" description="Disordered" evidence="1">
    <location>
        <begin position="64"/>
        <end position="109"/>
    </location>
</feature>
<feature type="compositionally biased region" description="Basic and acidic residues" evidence="1">
    <location>
        <begin position="18"/>
        <end position="30"/>
    </location>
</feature>